<gene>
    <name evidence="2" type="ORF">Q615_SPAC00113G0215</name>
</gene>
<protein>
    <submittedName>
        <fullName evidence="2">Uncharacterized protein</fullName>
    </submittedName>
</protein>
<feature type="transmembrane region" description="Helical" evidence="1">
    <location>
        <begin position="15"/>
        <end position="34"/>
    </location>
</feature>
<comment type="caution">
    <text evidence="2">The sequence shown here is derived from an EMBL/GenBank/DDBJ whole genome shotgun (WGS) entry which is preliminary data.</text>
</comment>
<evidence type="ECO:0000256" key="1">
    <source>
        <dbReference type="SAM" id="Phobius"/>
    </source>
</evidence>
<keyword evidence="1" id="KW-0472">Membrane</keyword>
<dbReference type="AlphaFoldDB" id="W1TVZ4"/>
<keyword evidence="1" id="KW-1133">Transmembrane helix</keyword>
<feature type="transmembrane region" description="Helical" evidence="1">
    <location>
        <begin position="46"/>
        <end position="72"/>
    </location>
</feature>
<accession>W1TVZ4</accession>
<dbReference type="Proteomes" id="UP000018846">
    <property type="component" value="Unassembled WGS sequence"/>
</dbReference>
<evidence type="ECO:0000313" key="2">
    <source>
        <dbReference type="EMBL" id="ETI85540.1"/>
    </source>
</evidence>
<dbReference type="EMBL" id="AZMF01000113">
    <property type="protein sequence ID" value="ETI85540.1"/>
    <property type="molecule type" value="Genomic_DNA"/>
</dbReference>
<proteinExistence type="predicted"/>
<name>W1TVZ4_STRAP</name>
<sequence length="74" mass="8560">MGTDDFDTIKIDLQVVVLTIMVVCLTSEKCLVFWKKVFILHHGSIFVSSLFCCIIKVIFTLISSHLILYLYFKE</sequence>
<keyword evidence="1" id="KW-0812">Transmembrane</keyword>
<organism evidence="2 3">
    <name type="scientific">Streptococcus anginosus DORA_7</name>
    <dbReference type="NCBI Taxonomy" id="1403946"/>
    <lineage>
        <taxon>Bacteria</taxon>
        <taxon>Bacillati</taxon>
        <taxon>Bacillota</taxon>
        <taxon>Bacilli</taxon>
        <taxon>Lactobacillales</taxon>
        <taxon>Streptococcaceae</taxon>
        <taxon>Streptococcus</taxon>
        <taxon>Streptococcus anginosus group</taxon>
    </lineage>
</organism>
<evidence type="ECO:0000313" key="3">
    <source>
        <dbReference type="Proteomes" id="UP000018846"/>
    </source>
</evidence>
<reference evidence="2 3" key="1">
    <citation type="submission" date="2013-12" db="EMBL/GenBank/DDBJ databases">
        <title>A Varibaculum cambriense genome reconstructed from a premature infant gut community with otherwise low bacterial novelty that shifts toward anaerobic metabolism during the third week of life.</title>
        <authorList>
            <person name="Brown C.T."/>
            <person name="Sharon I."/>
            <person name="Thomas B.C."/>
            <person name="Castelle C.J."/>
            <person name="Morowitz M.J."/>
            <person name="Banfield J.F."/>
        </authorList>
    </citation>
    <scope>NUCLEOTIDE SEQUENCE [LARGE SCALE GENOMIC DNA]</scope>
    <source>
        <strain evidence="3">DORA_7</strain>
    </source>
</reference>